<comment type="caution">
    <text evidence="2">The sequence shown here is derived from an EMBL/GenBank/DDBJ whole genome shotgun (WGS) entry which is preliminary data.</text>
</comment>
<feature type="compositionally biased region" description="Basic and acidic residues" evidence="1">
    <location>
        <begin position="13"/>
        <end position="23"/>
    </location>
</feature>
<organism evidence="2 3">
    <name type="scientific">Lasallia pustulata</name>
    <dbReference type="NCBI Taxonomy" id="136370"/>
    <lineage>
        <taxon>Eukaryota</taxon>
        <taxon>Fungi</taxon>
        <taxon>Dikarya</taxon>
        <taxon>Ascomycota</taxon>
        <taxon>Pezizomycotina</taxon>
        <taxon>Lecanoromycetes</taxon>
        <taxon>OSLEUM clade</taxon>
        <taxon>Umbilicariomycetidae</taxon>
        <taxon>Umbilicariales</taxon>
        <taxon>Umbilicariaceae</taxon>
        <taxon>Lasallia</taxon>
    </lineage>
</organism>
<proteinExistence type="predicted"/>
<dbReference type="EMBL" id="VXIT01000010">
    <property type="protein sequence ID" value="KAA6410077.1"/>
    <property type="molecule type" value="Genomic_DNA"/>
</dbReference>
<dbReference type="AlphaFoldDB" id="A0A5M8PKW6"/>
<feature type="region of interest" description="Disordered" evidence="1">
    <location>
        <begin position="1"/>
        <end position="23"/>
    </location>
</feature>
<sequence length="112" mass="11224">MGREGSQGSMMEGEGRVVERTSMRDVKVRGAGVEEQVEEQVGSGVNVEEACALVRKAAALGDDAAAAVGDEEASVGGIKISQSATLGRTSVVLGVVDGAGADDDDGGGEARM</sequence>
<evidence type="ECO:0000313" key="3">
    <source>
        <dbReference type="Proteomes" id="UP000324767"/>
    </source>
</evidence>
<reference evidence="2 3" key="1">
    <citation type="submission" date="2019-09" db="EMBL/GenBank/DDBJ databases">
        <title>The hologenome of the rock-dwelling lichen Lasallia pustulata.</title>
        <authorList>
            <person name="Greshake Tzovaras B."/>
            <person name="Segers F."/>
            <person name="Bicker A."/>
            <person name="Dal Grande F."/>
            <person name="Otte J."/>
            <person name="Hankeln T."/>
            <person name="Schmitt I."/>
            <person name="Ebersberger I."/>
        </authorList>
    </citation>
    <scope>NUCLEOTIDE SEQUENCE [LARGE SCALE GENOMIC DNA]</scope>
    <source>
        <strain evidence="2">A1-1</strain>
    </source>
</reference>
<feature type="compositionally biased region" description="Low complexity" evidence="1">
    <location>
        <begin position="1"/>
        <end position="12"/>
    </location>
</feature>
<evidence type="ECO:0000313" key="2">
    <source>
        <dbReference type="EMBL" id="KAA6410077.1"/>
    </source>
</evidence>
<name>A0A5M8PKW6_9LECA</name>
<evidence type="ECO:0000256" key="1">
    <source>
        <dbReference type="SAM" id="MobiDB-lite"/>
    </source>
</evidence>
<gene>
    <name evidence="2" type="ORF">FRX48_06691</name>
</gene>
<protein>
    <submittedName>
        <fullName evidence="2">Uncharacterized protein</fullName>
    </submittedName>
</protein>
<accession>A0A5M8PKW6</accession>
<dbReference type="Proteomes" id="UP000324767">
    <property type="component" value="Unassembled WGS sequence"/>
</dbReference>